<keyword evidence="3" id="KW-1185">Reference proteome</keyword>
<dbReference type="EMBL" id="JACGWO010000009">
    <property type="protein sequence ID" value="KAK4419845.1"/>
    <property type="molecule type" value="Genomic_DNA"/>
</dbReference>
<dbReference type="Pfam" id="PF16940">
    <property type="entry name" value="Tic110"/>
    <property type="match status" value="1"/>
</dbReference>
<feature type="compositionally biased region" description="Basic and acidic residues" evidence="1">
    <location>
        <begin position="1161"/>
        <end position="1173"/>
    </location>
</feature>
<sequence>MSLSTLSLPLTGPESPPLAAQRGRETHIRIMKPSVLLTTTPSSPHPKTLFFTPFLSSTTALRRSSTHLRRGRCKISGIRSCSGEPSASAVKPDVFGEKRELTGLQSLVDAMSPPIRIASSVLIVAAAVGAGYGLGSRFGGSRNAGLGGAVAVGAAGAGAAYALNACVPEVAAANLHNYVVGCDDPGAIKKEDIEAIANKYGVSKQNEAFNAELCDIYCRFVSAVLPPENEDLKGDEVETIIKFKNSLGIDDPDAAAMHMEIGRRIFRQRLETGDRDADMAQRRAFQKLIYVSNLVFGEASGFLLPWKRVFKVTDAQVEVAVRDNAQRLYSFKLDSISQDVDVTQLISLREAQLLYRLSDELAENMFREHTRKLVEQNISAALSVLKSRSRSVQPVLEELDKILAFNNLLISLKNHPDASRFALGVGPVSLIGGEYDGDRKMDDLKLLYRAYVTDALSGGRMEENKLAALNQLRNIFGLGRREAESIALDVTSQVYRRRLQQAVSKGELINAESKAAYLQNLCEELHFDPEKAIEIHEEIYRRKLQQLVADKGELSDEDVKTLEQIQIMFCIPKQTVEAAHADICGRVFEKVVREAVEAGVNGYDAEIKKSVRKAAFGLRLTREVAMSIASKAVRKIFINYIQRARAAGSRTESAKELKKMLAFNSLVVTELIADIKGESADTPPTEEPTTKEEQKAEDDEEWESLQSLRKTRPSKDISGKPSQKEINLRDDLPDRDRADLYKTYLLFCLTGEVTRIPFGAQITTKKDDSEYVLLNQLGGILGLTDKEIVEVHRSLAEQAFRQEAENLLADGQLTKRRIEQLNELQKSVGLPSQYAQKIIKSITSSKLSAALETAVGRGRLSIKEIRELKENGVDVDNMISESLRENLFKKTIDDIFSSGTGDFDEEEVYEKIPKDINIDAKKAKGVVHELARSRLSNSLVQAVALLRQRNHQGVVNSLNDLLACDKAVPSTPLSWEVPEELADLFLVYLKSDPAADKVARIQYLLDISDSTAESLKAVKDQGLPNGATTEEEALEGCPLSFEKNVLILSGIEEYEYPIHVDLSGCDFNMHVHDLSLNKMNLGITTFISNSVGKFRDMEMDETGCSWGATLRIWVVINVTLPLPRVLRIQTMSGDEHLDFRIRVRIRCLPWLRALPATKDHTRSFTQDNHKEPSRAYSAQRQPSKKGPTIFGEFGSSESRGSQGGNLQEKGESEQVAESTQSLHVMQVAPPQGQAPAYEGLLQMASHTGLGAPTVGPTVQTVVEE</sequence>
<accession>A0AAE1XXI3</accession>
<reference evidence="2" key="1">
    <citation type="submission" date="2020-06" db="EMBL/GenBank/DDBJ databases">
        <authorList>
            <person name="Li T."/>
            <person name="Hu X."/>
            <person name="Zhang T."/>
            <person name="Song X."/>
            <person name="Zhang H."/>
            <person name="Dai N."/>
            <person name="Sheng W."/>
            <person name="Hou X."/>
            <person name="Wei L."/>
        </authorList>
    </citation>
    <scope>NUCLEOTIDE SEQUENCE</scope>
    <source>
        <strain evidence="2">3651</strain>
        <tissue evidence="2">Leaf</tissue>
    </source>
</reference>
<protein>
    <submittedName>
        <fullName evidence="2">Protein, chloroplastic</fullName>
    </submittedName>
</protein>
<reference evidence="2" key="2">
    <citation type="journal article" date="2024" name="Plant">
        <title>Genomic evolution and insights into agronomic trait innovations of Sesamum species.</title>
        <authorList>
            <person name="Miao H."/>
            <person name="Wang L."/>
            <person name="Qu L."/>
            <person name="Liu H."/>
            <person name="Sun Y."/>
            <person name="Le M."/>
            <person name="Wang Q."/>
            <person name="Wei S."/>
            <person name="Zheng Y."/>
            <person name="Lin W."/>
            <person name="Duan Y."/>
            <person name="Cao H."/>
            <person name="Xiong S."/>
            <person name="Wang X."/>
            <person name="Wei L."/>
            <person name="Li C."/>
            <person name="Ma Q."/>
            <person name="Ju M."/>
            <person name="Zhao R."/>
            <person name="Li G."/>
            <person name="Mu C."/>
            <person name="Tian Q."/>
            <person name="Mei H."/>
            <person name="Zhang T."/>
            <person name="Gao T."/>
            <person name="Zhang H."/>
        </authorList>
    </citation>
    <scope>NUCLEOTIDE SEQUENCE</scope>
    <source>
        <strain evidence="2">3651</strain>
    </source>
</reference>
<feature type="compositionally biased region" description="Basic and acidic residues" evidence="1">
    <location>
        <begin position="713"/>
        <end position="730"/>
    </location>
</feature>
<evidence type="ECO:0000256" key="1">
    <source>
        <dbReference type="SAM" id="MobiDB-lite"/>
    </source>
</evidence>
<organism evidence="2 3">
    <name type="scientific">Sesamum alatum</name>
    <dbReference type="NCBI Taxonomy" id="300844"/>
    <lineage>
        <taxon>Eukaryota</taxon>
        <taxon>Viridiplantae</taxon>
        <taxon>Streptophyta</taxon>
        <taxon>Embryophyta</taxon>
        <taxon>Tracheophyta</taxon>
        <taxon>Spermatophyta</taxon>
        <taxon>Magnoliopsida</taxon>
        <taxon>eudicotyledons</taxon>
        <taxon>Gunneridae</taxon>
        <taxon>Pentapetalae</taxon>
        <taxon>asterids</taxon>
        <taxon>lamiids</taxon>
        <taxon>Lamiales</taxon>
        <taxon>Pedaliaceae</taxon>
        <taxon>Sesamum</taxon>
    </lineage>
</organism>
<feature type="compositionally biased region" description="Low complexity" evidence="1">
    <location>
        <begin position="1"/>
        <end position="13"/>
    </location>
</feature>
<gene>
    <name evidence="2" type="ORF">Salat_2397400</name>
</gene>
<name>A0AAE1XXI3_9LAMI</name>
<dbReference type="PANTHER" id="PTHR34935:SF3">
    <property type="entry name" value="PROTEIN TIC110, CHLOROPLASTIC"/>
    <property type="match status" value="1"/>
</dbReference>
<comment type="caution">
    <text evidence="2">The sequence shown here is derived from an EMBL/GenBank/DDBJ whole genome shotgun (WGS) entry which is preliminary data.</text>
</comment>
<evidence type="ECO:0000313" key="2">
    <source>
        <dbReference type="EMBL" id="KAK4419845.1"/>
    </source>
</evidence>
<dbReference type="InterPro" id="IPR031610">
    <property type="entry name" value="TIC110"/>
</dbReference>
<dbReference type="GO" id="GO:0061927">
    <property type="term" value="C:TOC-TIC supercomplex I"/>
    <property type="evidence" value="ECO:0007669"/>
    <property type="project" value="TreeGrafter"/>
</dbReference>
<evidence type="ECO:0000313" key="3">
    <source>
        <dbReference type="Proteomes" id="UP001293254"/>
    </source>
</evidence>
<feature type="compositionally biased region" description="Low complexity" evidence="1">
    <location>
        <begin position="1190"/>
        <end position="1200"/>
    </location>
</feature>
<dbReference type="AlphaFoldDB" id="A0AAE1XXI3"/>
<dbReference type="PANTHER" id="PTHR34935">
    <property type="entry name" value="PROTEIN TIC110, CHLOROPLASTIC"/>
    <property type="match status" value="1"/>
</dbReference>
<feature type="region of interest" description="Disordered" evidence="1">
    <location>
        <begin position="1"/>
        <end position="22"/>
    </location>
</feature>
<proteinExistence type="predicted"/>
<feature type="region of interest" description="Disordered" evidence="1">
    <location>
        <begin position="1161"/>
        <end position="1225"/>
    </location>
</feature>
<dbReference type="Proteomes" id="UP001293254">
    <property type="component" value="Unassembled WGS sequence"/>
</dbReference>
<dbReference type="GO" id="GO:0045037">
    <property type="term" value="P:protein import into chloroplast stroma"/>
    <property type="evidence" value="ECO:0007669"/>
    <property type="project" value="TreeGrafter"/>
</dbReference>
<feature type="region of interest" description="Disordered" evidence="1">
    <location>
        <begin position="677"/>
        <end position="730"/>
    </location>
</feature>